<dbReference type="RefSeq" id="WP_087455203.1">
    <property type="nucleotide sequence ID" value="NZ_CP021434.1"/>
</dbReference>
<dbReference type="Proteomes" id="UP000195437">
    <property type="component" value="Chromosome"/>
</dbReference>
<evidence type="ECO:0000256" key="5">
    <source>
        <dbReference type="ARBA" id="ARBA00022927"/>
    </source>
</evidence>
<feature type="transmembrane region" description="Helical" evidence="10">
    <location>
        <begin position="179"/>
        <end position="206"/>
    </location>
</feature>
<evidence type="ECO:0000259" key="11">
    <source>
        <dbReference type="Pfam" id="PF02096"/>
    </source>
</evidence>
<dbReference type="Pfam" id="PF02096">
    <property type="entry name" value="60KD_IMP"/>
    <property type="match status" value="1"/>
</dbReference>
<dbReference type="PANTHER" id="PTHR12428:SF65">
    <property type="entry name" value="CYTOCHROME C OXIDASE ASSEMBLY PROTEIN COX18, MITOCHONDRIAL"/>
    <property type="match status" value="1"/>
</dbReference>
<sequence>MSNWGVIQFLAGVLHPVLNTIEGFVHDWGLAVILFTLLVRLVLFPFSIRQARFAWKNRKFSRAMQELRKKLGDKPEKLREETTKLALEHKFNPFGAIGTAILQMPIFAAVYALFYHFGSDITSVLVPWAAALGVSDPTHALPVLAALFTAGGALVPLIQPEGVEQVALMKKMTPMLMMLPIMLFVLWKAPVAISLYMSTTAVWGMLERTFLRSKFAVMRFRLDPDANFSGVQGGVTASEDETKKA</sequence>
<keyword evidence="4 9" id="KW-0812">Transmembrane</keyword>
<comment type="similarity">
    <text evidence="9">Belongs to the OXA1/ALB3/YidC family.</text>
</comment>
<evidence type="ECO:0000256" key="8">
    <source>
        <dbReference type="ARBA" id="ARBA00023186"/>
    </source>
</evidence>
<evidence type="ECO:0000256" key="3">
    <source>
        <dbReference type="ARBA" id="ARBA00022475"/>
    </source>
</evidence>
<keyword evidence="3" id="KW-1003">Cell membrane</keyword>
<evidence type="ECO:0000313" key="13">
    <source>
        <dbReference type="Proteomes" id="UP000195437"/>
    </source>
</evidence>
<evidence type="ECO:0000256" key="6">
    <source>
        <dbReference type="ARBA" id="ARBA00022989"/>
    </source>
</evidence>
<evidence type="ECO:0000256" key="7">
    <source>
        <dbReference type="ARBA" id="ARBA00023136"/>
    </source>
</evidence>
<comment type="subcellular location">
    <subcellularLocation>
        <location evidence="1">Cell membrane</location>
        <topology evidence="1">Multi-pass membrane protein</topology>
    </subcellularLocation>
    <subcellularLocation>
        <location evidence="9">Membrane</location>
        <topology evidence="9">Multi-pass membrane protein</topology>
    </subcellularLocation>
</comment>
<feature type="domain" description="Membrane insertase YidC/Oxa/ALB C-terminal" evidence="11">
    <location>
        <begin position="28"/>
        <end position="211"/>
    </location>
</feature>
<dbReference type="AlphaFoldDB" id="A0A1Y0IJX9"/>
<dbReference type="KEGG" id="tum:CBW65_01175"/>
<keyword evidence="6 10" id="KW-1133">Transmembrane helix</keyword>
<dbReference type="EMBL" id="CP021434">
    <property type="protein sequence ID" value="ARU59815.1"/>
    <property type="molecule type" value="Genomic_DNA"/>
</dbReference>
<reference evidence="13" key="1">
    <citation type="submission" date="2017-05" db="EMBL/GenBank/DDBJ databases">
        <authorList>
            <person name="Sung H."/>
        </authorList>
    </citation>
    <scope>NUCLEOTIDE SEQUENCE [LARGE SCALE GENOMIC DNA]</scope>
    <source>
        <strain evidence="13">AR23208</strain>
    </source>
</reference>
<evidence type="ECO:0000256" key="9">
    <source>
        <dbReference type="RuleBase" id="RU003945"/>
    </source>
</evidence>
<proteinExistence type="inferred from homology"/>
<organism evidence="12 13">
    <name type="scientific">Tumebacillus avium</name>
    <dbReference type="NCBI Taxonomy" id="1903704"/>
    <lineage>
        <taxon>Bacteria</taxon>
        <taxon>Bacillati</taxon>
        <taxon>Bacillota</taxon>
        <taxon>Bacilli</taxon>
        <taxon>Bacillales</taxon>
        <taxon>Alicyclobacillaceae</taxon>
        <taxon>Tumebacillus</taxon>
    </lineage>
</organism>
<name>A0A1Y0IJX9_9BACL</name>
<dbReference type="InterPro" id="IPR028055">
    <property type="entry name" value="YidC/Oxa/ALB_C"/>
</dbReference>
<keyword evidence="2" id="KW-0813">Transport</keyword>
<dbReference type="GO" id="GO:0015031">
    <property type="term" value="P:protein transport"/>
    <property type="evidence" value="ECO:0007669"/>
    <property type="project" value="UniProtKB-KW"/>
</dbReference>
<evidence type="ECO:0000313" key="12">
    <source>
        <dbReference type="EMBL" id="ARU59815.1"/>
    </source>
</evidence>
<dbReference type="GO" id="GO:0032977">
    <property type="term" value="F:membrane insertase activity"/>
    <property type="evidence" value="ECO:0007669"/>
    <property type="project" value="InterPro"/>
</dbReference>
<dbReference type="InterPro" id="IPR047196">
    <property type="entry name" value="YidC_ALB_C"/>
</dbReference>
<evidence type="ECO:0000256" key="10">
    <source>
        <dbReference type="SAM" id="Phobius"/>
    </source>
</evidence>
<evidence type="ECO:0000256" key="4">
    <source>
        <dbReference type="ARBA" id="ARBA00022692"/>
    </source>
</evidence>
<accession>A0A1Y0IJX9</accession>
<dbReference type="CDD" id="cd20070">
    <property type="entry name" value="5TM_YidC_Alb3"/>
    <property type="match status" value="1"/>
</dbReference>
<dbReference type="InterPro" id="IPR001708">
    <property type="entry name" value="YidC/ALB3/OXA1/COX18"/>
</dbReference>
<dbReference type="GO" id="GO:0051205">
    <property type="term" value="P:protein insertion into membrane"/>
    <property type="evidence" value="ECO:0007669"/>
    <property type="project" value="TreeGrafter"/>
</dbReference>
<dbReference type="OrthoDB" id="2380676at2"/>
<gene>
    <name evidence="12" type="ORF">CBW65_01175</name>
</gene>
<protein>
    <recommendedName>
        <fullName evidence="11">Membrane insertase YidC/Oxa/ALB C-terminal domain-containing protein</fullName>
    </recommendedName>
</protein>
<dbReference type="NCBIfam" id="TIGR03592">
    <property type="entry name" value="yidC_oxa1_cterm"/>
    <property type="match status" value="1"/>
</dbReference>
<keyword evidence="7 10" id="KW-0472">Membrane</keyword>
<feature type="transmembrane region" description="Helical" evidence="10">
    <location>
        <begin position="138"/>
        <end position="158"/>
    </location>
</feature>
<evidence type="ECO:0000256" key="2">
    <source>
        <dbReference type="ARBA" id="ARBA00022448"/>
    </source>
</evidence>
<dbReference type="GO" id="GO:0005886">
    <property type="term" value="C:plasma membrane"/>
    <property type="evidence" value="ECO:0007669"/>
    <property type="project" value="UniProtKB-SubCell"/>
</dbReference>
<feature type="transmembrane region" description="Helical" evidence="10">
    <location>
        <begin position="29"/>
        <end position="48"/>
    </location>
</feature>
<feature type="transmembrane region" description="Helical" evidence="10">
    <location>
        <begin position="94"/>
        <end position="118"/>
    </location>
</feature>
<keyword evidence="5" id="KW-0653">Protein transport</keyword>
<keyword evidence="8" id="KW-0143">Chaperone</keyword>
<keyword evidence="13" id="KW-1185">Reference proteome</keyword>
<dbReference type="PANTHER" id="PTHR12428">
    <property type="entry name" value="OXA1"/>
    <property type="match status" value="1"/>
</dbReference>
<evidence type="ECO:0000256" key="1">
    <source>
        <dbReference type="ARBA" id="ARBA00004651"/>
    </source>
</evidence>